<keyword evidence="4" id="KW-1003">Cell membrane</keyword>
<name>A0A7W3R8J5_9ACTN</name>
<gene>
    <name evidence="10" type="ORF">HNR21_002272</name>
</gene>
<feature type="transmembrane region" description="Helical" evidence="8">
    <location>
        <begin position="482"/>
        <end position="504"/>
    </location>
</feature>
<dbReference type="GO" id="GO:0022857">
    <property type="term" value="F:transmembrane transporter activity"/>
    <property type="evidence" value="ECO:0007669"/>
    <property type="project" value="InterPro"/>
</dbReference>
<dbReference type="FunFam" id="1.20.1720.10:FF:000004">
    <property type="entry name" value="EmrB/QacA family drug resistance transporter"/>
    <property type="match status" value="1"/>
</dbReference>
<dbReference type="PROSITE" id="PS50850">
    <property type="entry name" value="MFS"/>
    <property type="match status" value="1"/>
</dbReference>
<keyword evidence="3" id="KW-0813">Transport</keyword>
<dbReference type="PANTHER" id="PTHR23501">
    <property type="entry name" value="MAJOR FACILITATOR SUPERFAMILY"/>
    <property type="match status" value="1"/>
</dbReference>
<proteinExistence type="inferred from homology"/>
<reference evidence="10 11" key="1">
    <citation type="submission" date="2020-08" db="EMBL/GenBank/DDBJ databases">
        <title>Sequencing the genomes of 1000 actinobacteria strains.</title>
        <authorList>
            <person name="Klenk H.-P."/>
        </authorList>
    </citation>
    <scope>NUCLEOTIDE SEQUENCE [LARGE SCALE GENOMIC DNA]</scope>
    <source>
        <strain evidence="10 11">DSM 45823</strain>
    </source>
</reference>
<feature type="transmembrane region" description="Helical" evidence="8">
    <location>
        <begin position="313"/>
        <end position="334"/>
    </location>
</feature>
<dbReference type="Proteomes" id="UP000539313">
    <property type="component" value="Unassembled WGS sequence"/>
</dbReference>
<dbReference type="Gene3D" id="1.20.1250.20">
    <property type="entry name" value="MFS general substrate transporter like domains"/>
    <property type="match status" value="1"/>
</dbReference>
<organism evidence="10 11">
    <name type="scientific">Thermomonospora cellulosilytica</name>
    <dbReference type="NCBI Taxonomy" id="1411118"/>
    <lineage>
        <taxon>Bacteria</taxon>
        <taxon>Bacillati</taxon>
        <taxon>Actinomycetota</taxon>
        <taxon>Actinomycetes</taxon>
        <taxon>Streptosporangiales</taxon>
        <taxon>Thermomonosporaceae</taxon>
        <taxon>Thermomonospora</taxon>
    </lineage>
</organism>
<dbReference type="CDD" id="cd17502">
    <property type="entry name" value="MFS_Azr1_MDR_like"/>
    <property type="match status" value="1"/>
</dbReference>
<dbReference type="InterPro" id="IPR011701">
    <property type="entry name" value="MFS"/>
</dbReference>
<feature type="transmembrane region" description="Helical" evidence="8">
    <location>
        <begin position="62"/>
        <end position="81"/>
    </location>
</feature>
<feature type="transmembrane region" description="Helical" evidence="8">
    <location>
        <begin position="239"/>
        <end position="259"/>
    </location>
</feature>
<feature type="transmembrane region" description="Helical" evidence="8">
    <location>
        <begin position="371"/>
        <end position="393"/>
    </location>
</feature>
<dbReference type="GO" id="GO:0005886">
    <property type="term" value="C:plasma membrane"/>
    <property type="evidence" value="ECO:0007669"/>
    <property type="project" value="UniProtKB-SubCell"/>
</dbReference>
<keyword evidence="11" id="KW-1185">Reference proteome</keyword>
<comment type="caution">
    <text evidence="10">The sequence shown here is derived from an EMBL/GenBank/DDBJ whole genome shotgun (WGS) entry which is preliminary data.</text>
</comment>
<dbReference type="RefSeq" id="WP_182705156.1">
    <property type="nucleotide sequence ID" value="NZ_JACJII010000001.1"/>
</dbReference>
<dbReference type="EMBL" id="JACJII010000001">
    <property type="protein sequence ID" value="MBA9003390.1"/>
    <property type="molecule type" value="Genomic_DNA"/>
</dbReference>
<dbReference type="Pfam" id="PF07690">
    <property type="entry name" value="MFS_1"/>
    <property type="match status" value="1"/>
</dbReference>
<evidence type="ECO:0000256" key="5">
    <source>
        <dbReference type="ARBA" id="ARBA00022692"/>
    </source>
</evidence>
<comment type="similarity">
    <text evidence="2">Belongs to the major facilitator superfamily. TCR/Tet family.</text>
</comment>
<dbReference type="Gene3D" id="1.10.10.10">
    <property type="entry name" value="Winged helix-like DNA-binding domain superfamily/Winged helix DNA-binding domain"/>
    <property type="match status" value="1"/>
</dbReference>
<feature type="transmembrane region" description="Helical" evidence="8">
    <location>
        <begin position="27"/>
        <end position="50"/>
    </location>
</feature>
<dbReference type="AlphaFoldDB" id="A0A7W3R8J5"/>
<dbReference type="PANTHER" id="PTHR23501:SF197">
    <property type="entry name" value="COMD"/>
    <property type="match status" value="1"/>
</dbReference>
<feature type="transmembrane region" description="Helical" evidence="8">
    <location>
        <begin position="118"/>
        <end position="143"/>
    </location>
</feature>
<dbReference type="InterPro" id="IPR000835">
    <property type="entry name" value="HTH_MarR-typ"/>
</dbReference>
<feature type="transmembrane region" description="Helical" evidence="8">
    <location>
        <begin position="93"/>
        <end position="112"/>
    </location>
</feature>
<evidence type="ECO:0000259" key="9">
    <source>
        <dbReference type="PROSITE" id="PS50850"/>
    </source>
</evidence>
<dbReference type="SUPFAM" id="SSF46785">
    <property type="entry name" value="Winged helix' DNA-binding domain"/>
    <property type="match status" value="1"/>
</dbReference>
<dbReference type="Gene3D" id="1.20.1720.10">
    <property type="entry name" value="Multidrug resistance protein D"/>
    <property type="match status" value="1"/>
</dbReference>
<feature type="transmembrane region" description="Helical" evidence="8">
    <location>
        <begin position="155"/>
        <end position="174"/>
    </location>
</feature>
<dbReference type="GO" id="GO:0003700">
    <property type="term" value="F:DNA-binding transcription factor activity"/>
    <property type="evidence" value="ECO:0007669"/>
    <property type="project" value="InterPro"/>
</dbReference>
<keyword evidence="6 8" id="KW-1133">Transmembrane helix</keyword>
<dbReference type="InterPro" id="IPR036388">
    <property type="entry name" value="WH-like_DNA-bd_sf"/>
</dbReference>
<evidence type="ECO:0000256" key="3">
    <source>
        <dbReference type="ARBA" id="ARBA00022448"/>
    </source>
</evidence>
<dbReference type="InterPro" id="IPR036390">
    <property type="entry name" value="WH_DNA-bd_sf"/>
</dbReference>
<feature type="transmembrane region" description="Helical" evidence="8">
    <location>
        <begin position="405"/>
        <end position="431"/>
    </location>
</feature>
<evidence type="ECO:0000256" key="1">
    <source>
        <dbReference type="ARBA" id="ARBA00004651"/>
    </source>
</evidence>
<keyword evidence="5 8" id="KW-0812">Transmembrane</keyword>
<evidence type="ECO:0000313" key="11">
    <source>
        <dbReference type="Proteomes" id="UP000539313"/>
    </source>
</evidence>
<evidence type="ECO:0000256" key="4">
    <source>
        <dbReference type="ARBA" id="ARBA00022475"/>
    </source>
</evidence>
<sequence length="678" mass="71802">MDAEREAAVTHAEHPAGAPMRGRGLHVLLGVLLLAMFLGGLDQTIVSTTLPTVAAELHGAENLAWVVTAYMLASTAFTPLWGKLGDQYGRKNLFLLSIVIFLAGSALCGLARNMPQLVAFRALQGVGGAGLMVLSTAIMTALVSPRERGRYQGIFGANFAASNVLGPLLGGFFVEVGWRWVFYINLPLGVLALIVIHRVLPRDTRYRRQEIDYAGMALLGAATVCLVLIATWGGTRYPWTSPVIWALAAGAVLSGLAWYASARRAREPVLPLRLFTARAFLVPAAVAFCLGVVMFCVMIYLPLFMQVVKGYSPLASGMLLLPAVAAAVVASVGGGRLVTRYGRYKAYPIGGMALAAAGLLLLGRVDRDTGGLHLNAALVLVGFGLGAVVQVLITAAQNAVPYRDLGVATSGVTWFRSIGGAFGVAAFGALYNARLAGNIDRIAAGGGVPPEFAAQEAAEDPELVEALPGPVRMQFLDAFSEAIQTVVLWLAPVALVAALLALAVHEIPLRGLARAGPDLGEGAGAAPTFRSSRQEVAGRLSRLALRDAGAREMYMLLGAIADVHLPPGSMWALSRIAEEGSVSSAELARQAEVSVERGRPYVEQLVRAGYVVRRDGRLEITDAGRATVERLYEARGRALALHLAGWAPEERRELAALLSDLSRDSLDVPADLRVRAGR</sequence>
<dbReference type="SUPFAM" id="SSF103473">
    <property type="entry name" value="MFS general substrate transporter"/>
    <property type="match status" value="1"/>
</dbReference>
<dbReference type="NCBIfam" id="TIGR00711">
    <property type="entry name" value="efflux_EmrB"/>
    <property type="match status" value="1"/>
</dbReference>
<protein>
    <submittedName>
        <fullName evidence="10">EmrB/QacA subfamily drug resistance transporter</fullName>
    </submittedName>
</protein>
<dbReference type="SMART" id="SM00347">
    <property type="entry name" value="HTH_MARR"/>
    <property type="match status" value="1"/>
</dbReference>
<evidence type="ECO:0000256" key="8">
    <source>
        <dbReference type="SAM" id="Phobius"/>
    </source>
</evidence>
<dbReference type="PRINTS" id="PR01036">
    <property type="entry name" value="TCRTETB"/>
</dbReference>
<evidence type="ECO:0000256" key="6">
    <source>
        <dbReference type="ARBA" id="ARBA00022989"/>
    </source>
</evidence>
<keyword evidence="7 8" id="KW-0472">Membrane</keyword>
<comment type="subcellular location">
    <subcellularLocation>
        <location evidence="1">Cell membrane</location>
        <topology evidence="1">Multi-pass membrane protein</topology>
    </subcellularLocation>
</comment>
<feature type="domain" description="Major facilitator superfamily (MFS) profile" evidence="9">
    <location>
        <begin position="28"/>
        <end position="509"/>
    </location>
</feature>
<evidence type="ECO:0000256" key="2">
    <source>
        <dbReference type="ARBA" id="ARBA00007520"/>
    </source>
</evidence>
<dbReference type="InterPro" id="IPR036259">
    <property type="entry name" value="MFS_trans_sf"/>
</dbReference>
<accession>A0A7W3R8J5</accession>
<dbReference type="InterPro" id="IPR020846">
    <property type="entry name" value="MFS_dom"/>
</dbReference>
<evidence type="ECO:0000256" key="7">
    <source>
        <dbReference type="ARBA" id="ARBA00023136"/>
    </source>
</evidence>
<feature type="transmembrane region" description="Helical" evidence="8">
    <location>
        <begin position="213"/>
        <end position="233"/>
    </location>
</feature>
<dbReference type="InterPro" id="IPR004638">
    <property type="entry name" value="EmrB-like"/>
</dbReference>
<evidence type="ECO:0000313" key="10">
    <source>
        <dbReference type="EMBL" id="MBA9003390.1"/>
    </source>
</evidence>
<feature type="transmembrane region" description="Helical" evidence="8">
    <location>
        <begin position="280"/>
        <end position="301"/>
    </location>
</feature>
<feature type="transmembrane region" description="Helical" evidence="8">
    <location>
        <begin position="180"/>
        <end position="201"/>
    </location>
</feature>